<gene>
    <name evidence="5" type="ORF">UL82_02170</name>
</gene>
<feature type="region of interest" description="Disordered" evidence="1">
    <location>
        <begin position="260"/>
        <end position="282"/>
    </location>
</feature>
<dbReference type="AlphaFoldDB" id="A0A0F6TCV3"/>
<dbReference type="KEGG" id="cku:UL82_02170"/>
<keyword evidence="6" id="KW-1185">Reference proteome</keyword>
<dbReference type="Proteomes" id="UP000033457">
    <property type="component" value="Chromosome"/>
</dbReference>
<keyword evidence="3" id="KW-0732">Signal</keyword>
<dbReference type="EMBL" id="CP011312">
    <property type="protein sequence ID" value="AKE40659.1"/>
    <property type="molecule type" value="Genomic_DNA"/>
</dbReference>
<reference evidence="5 6" key="1">
    <citation type="journal article" date="2015" name="Genome Announc.">
        <title>Complete Genome Sequence of Corynebacterium kutscheri DSM 20755, a Corynebacterial Type Strain with Remarkably Low G+C Content of Chromosomal DNA.</title>
        <authorList>
            <person name="Ruckert C."/>
            <person name="Albersmeier A."/>
            <person name="Winkler A."/>
            <person name="Tauch A."/>
        </authorList>
    </citation>
    <scope>NUCLEOTIDE SEQUENCE [LARGE SCALE GENOMIC DNA]</scope>
    <source>
        <strain evidence="5 6">DSM 20755</strain>
    </source>
</reference>
<evidence type="ECO:0000256" key="3">
    <source>
        <dbReference type="SAM" id="SignalP"/>
    </source>
</evidence>
<accession>A0A0F6TCV3</accession>
<proteinExistence type="predicted"/>
<feature type="domain" description="Htaa" evidence="4">
    <location>
        <begin position="47"/>
        <end position="217"/>
    </location>
</feature>
<evidence type="ECO:0000313" key="6">
    <source>
        <dbReference type="Proteomes" id="UP000033457"/>
    </source>
</evidence>
<evidence type="ECO:0000259" key="4">
    <source>
        <dbReference type="Pfam" id="PF04213"/>
    </source>
</evidence>
<dbReference type="OrthoDB" id="7210788at2"/>
<protein>
    <submittedName>
        <fullName evidence="5">Htaa protein</fullName>
    </submittedName>
</protein>
<evidence type="ECO:0000313" key="5">
    <source>
        <dbReference type="EMBL" id="AKE40659.1"/>
    </source>
</evidence>
<keyword evidence="2" id="KW-0812">Transmembrane</keyword>
<dbReference type="RefSeq" id="WP_046438771.1">
    <property type="nucleotide sequence ID" value="NZ_CP011312.1"/>
</dbReference>
<organism evidence="5 6">
    <name type="scientific">Corynebacterium kutscheri</name>
    <dbReference type="NCBI Taxonomy" id="35755"/>
    <lineage>
        <taxon>Bacteria</taxon>
        <taxon>Bacillati</taxon>
        <taxon>Actinomycetota</taxon>
        <taxon>Actinomycetes</taxon>
        <taxon>Mycobacteriales</taxon>
        <taxon>Corynebacteriaceae</taxon>
        <taxon>Corynebacterium</taxon>
    </lineage>
</organism>
<keyword evidence="2" id="KW-1133">Transmembrane helix</keyword>
<dbReference type="Pfam" id="PF04213">
    <property type="entry name" value="HtaA"/>
    <property type="match status" value="1"/>
</dbReference>
<sequence length="328" mass="35828">MKNRIIPSFVVALSMVGATFTVPQLASAQEVVAESATCQRPGLEITGGTLKWGIKQSFRQYIKGSIAKGDWTTSGDVKNNGKDATAQDFQFQFTVDPEKSFIELDKNGKVIKSEIATKDSTLEFKGHHGSLYTNMSSPYFTTQDSAVKAGSSYLGYYVPGKAMTDYTKDDQIEANKKTGRDTFAEGSAKWDLDNGHKSLKFTGSQMMYVPKPGTQYDSTTKKQTIEGIDVIFMGIYNKNYKPEIDEVNAEFMVKDTCLDGKKDPDHRDQDSSKDGNSSANQGSITMPKIGSFWNIALAIVSAIGLVAILGKTVIDAAASMGIKLPFKF</sequence>
<dbReference type="InterPro" id="IPR007331">
    <property type="entry name" value="Htaa"/>
</dbReference>
<dbReference type="HOGENOM" id="CLU_063406_0_0_11"/>
<feature type="transmembrane region" description="Helical" evidence="2">
    <location>
        <begin position="292"/>
        <end position="314"/>
    </location>
</feature>
<feature type="signal peptide" evidence="3">
    <location>
        <begin position="1"/>
        <end position="28"/>
    </location>
</feature>
<feature type="compositionally biased region" description="Basic and acidic residues" evidence="1">
    <location>
        <begin position="260"/>
        <end position="273"/>
    </location>
</feature>
<name>A0A0F6TCV3_9CORY</name>
<evidence type="ECO:0000256" key="1">
    <source>
        <dbReference type="SAM" id="MobiDB-lite"/>
    </source>
</evidence>
<feature type="chain" id="PRO_5043120054" evidence="3">
    <location>
        <begin position="29"/>
        <end position="328"/>
    </location>
</feature>
<dbReference type="STRING" id="35755.UL82_02170"/>
<evidence type="ECO:0000256" key="2">
    <source>
        <dbReference type="SAM" id="Phobius"/>
    </source>
</evidence>
<keyword evidence="2" id="KW-0472">Membrane</keyword>